<accession>A0A183GKS3</accession>
<dbReference type="Proteomes" id="UP000050761">
    <property type="component" value="Unassembled WGS sequence"/>
</dbReference>
<proteinExistence type="predicted"/>
<evidence type="ECO:0000313" key="3">
    <source>
        <dbReference type="WBParaSite" id="HPBE_0002329301-mRNA-1"/>
    </source>
</evidence>
<organism evidence="2 3">
    <name type="scientific">Heligmosomoides polygyrus</name>
    <name type="common">Parasitic roundworm</name>
    <dbReference type="NCBI Taxonomy" id="6339"/>
    <lineage>
        <taxon>Eukaryota</taxon>
        <taxon>Metazoa</taxon>
        <taxon>Ecdysozoa</taxon>
        <taxon>Nematoda</taxon>
        <taxon>Chromadorea</taxon>
        <taxon>Rhabditida</taxon>
        <taxon>Rhabditina</taxon>
        <taxon>Rhabditomorpha</taxon>
        <taxon>Strongyloidea</taxon>
        <taxon>Heligmosomidae</taxon>
        <taxon>Heligmosomoides</taxon>
    </lineage>
</organism>
<gene>
    <name evidence="1" type="ORF">HPBE_LOCUS23292</name>
</gene>
<keyword evidence="2" id="KW-1185">Reference proteome</keyword>
<sequence>MERLISRAGGTGATNRNVYRSLKKLALRMEKTRAVNVLEPEPMQRYNSFKWRSLTRNVTSTHEKHTLLGCVVDPARTVAEFRPDEMKHVIFRSELHESLAMAALYSENWDVFSLERLCRGNMLLQDVLVRSKLLRQAGLEPALSAFPAAMLLLTPPALKRGRALGNAWVCGSTPEMVTVTNSGRVVPSSGESGFSLPNEEPFREQDFLSLKSSLNGLLNELSKGSGSVTRKEVAAMRQSIRSWSKADGERAVVIDSLNVFHGSANGITALVSLANRSVFLFFP</sequence>
<dbReference type="AlphaFoldDB" id="A0A183GKS3"/>
<reference evidence="1 2" key="1">
    <citation type="submission" date="2018-11" db="EMBL/GenBank/DDBJ databases">
        <authorList>
            <consortium name="Pathogen Informatics"/>
        </authorList>
    </citation>
    <scope>NUCLEOTIDE SEQUENCE [LARGE SCALE GENOMIC DNA]</scope>
</reference>
<protein>
    <submittedName>
        <fullName evidence="3">RNase NYN domain-containing protein</fullName>
    </submittedName>
</protein>
<accession>A0A3P8E0F7</accession>
<dbReference type="OrthoDB" id="16284at2759"/>
<dbReference type="EMBL" id="UZAH01034901">
    <property type="protein sequence ID" value="VDP37854.1"/>
    <property type="molecule type" value="Genomic_DNA"/>
</dbReference>
<name>A0A183GKS3_HELPZ</name>
<dbReference type="WBParaSite" id="HPBE_0002329301-mRNA-1">
    <property type="protein sequence ID" value="HPBE_0002329301-mRNA-1"/>
    <property type="gene ID" value="HPBE_0002329301"/>
</dbReference>
<evidence type="ECO:0000313" key="1">
    <source>
        <dbReference type="EMBL" id="VDP37854.1"/>
    </source>
</evidence>
<evidence type="ECO:0000313" key="2">
    <source>
        <dbReference type="Proteomes" id="UP000050761"/>
    </source>
</evidence>
<reference evidence="3" key="2">
    <citation type="submission" date="2019-09" db="UniProtKB">
        <authorList>
            <consortium name="WormBaseParasite"/>
        </authorList>
    </citation>
    <scope>IDENTIFICATION</scope>
</reference>